<feature type="domain" description="Acyltransferase 3" evidence="8">
    <location>
        <begin position="1"/>
        <end position="251"/>
    </location>
</feature>
<evidence type="ECO:0000313" key="9">
    <source>
        <dbReference type="EMBL" id="QGF23902.1"/>
    </source>
</evidence>
<dbReference type="InterPro" id="IPR002656">
    <property type="entry name" value="Acyl_transf_3_dom"/>
</dbReference>
<evidence type="ECO:0000256" key="4">
    <source>
        <dbReference type="ARBA" id="ARBA00022692"/>
    </source>
</evidence>
<gene>
    <name evidence="9" type="ORF">Rai3103_09670</name>
</gene>
<feature type="transmembrane region" description="Helical" evidence="7">
    <location>
        <begin position="174"/>
        <end position="193"/>
    </location>
</feature>
<feature type="transmembrane region" description="Helical" evidence="7">
    <location>
        <begin position="96"/>
        <end position="119"/>
    </location>
</feature>
<organism evidence="9 10">
    <name type="scientific">Raineyella fluvialis</name>
    <dbReference type="NCBI Taxonomy" id="2662261"/>
    <lineage>
        <taxon>Bacteria</taxon>
        <taxon>Bacillati</taxon>
        <taxon>Actinomycetota</taxon>
        <taxon>Actinomycetes</taxon>
        <taxon>Propionibacteriales</taxon>
        <taxon>Propionibacteriaceae</taxon>
        <taxon>Raineyella</taxon>
    </lineage>
</organism>
<dbReference type="EMBL" id="CP045725">
    <property type="protein sequence ID" value="QGF23902.1"/>
    <property type="molecule type" value="Genomic_DNA"/>
</dbReference>
<keyword evidence="9" id="KW-0012">Acyltransferase</keyword>
<dbReference type="GO" id="GO:0005886">
    <property type="term" value="C:plasma membrane"/>
    <property type="evidence" value="ECO:0007669"/>
    <property type="project" value="UniProtKB-SubCell"/>
</dbReference>
<evidence type="ECO:0000256" key="1">
    <source>
        <dbReference type="ARBA" id="ARBA00004651"/>
    </source>
</evidence>
<feature type="transmembrane region" description="Helical" evidence="7">
    <location>
        <begin position="148"/>
        <end position="167"/>
    </location>
</feature>
<evidence type="ECO:0000313" key="10">
    <source>
        <dbReference type="Proteomes" id="UP000386847"/>
    </source>
</evidence>
<feature type="transmembrane region" description="Helical" evidence="7">
    <location>
        <begin position="199"/>
        <end position="218"/>
    </location>
</feature>
<sequence length="322" mass="35241">MDLLRGAVVILVVVYHAAHLQLLSSGDRGGWTVVYALMPFRMPTLLVLSGLLLENSLAKGTGRFVMGKVRGILWPWVIWMAITSIVLRGLNEDPIGYIAIGTHLWFLAVLACAYALALVLRSVPNTWSAAALFVLAGLLQASHGIIPLYLWFAGFFFAGAALSPVIVQWQRAQPIWPIVLSVIGLVGAVRQVGQRTVVTYWPDQIVVSLAGVLSLLWVAHRIPRLAPIRALEWVGRNSIVTYVSHFPLLAPGGVVAMMGLAGISPAATSAGVLSVCIGLTYLRPWTEWLYTMPRWRRLRCRRSLSGQSKRDLPVSSVGHRQA</sequence>
<evidence type="ECO:0000256" key="7">
    <source>
        <dbReference type="SAM" id="Phobius"/>
    </source>
</evidence>
<feature type="transmembrane region" description="Helical" evidence="7">
    <location>
        <begin position="30"/>
        <end position="53"/>
    </location>
</feature>
<keyword evidence="5 7" id="KW-1133">Transmembrane helix</keyword>
<keyword evidence="10" id="KW-1185">Reference proteome</keyword>
<protein>
    <submittedName>
        <fullName evidence="9">Acyltransferase family protein</fullName>
    </submittedName>
</protein>
<reference evidence="9 10" key="1">
    <citation type="submission" date="2019-10" db="EMBL/GenBank/DDBJ databases">
        <title>Genomic analysis of Raineyella sp. CBA3103.</title>
        <authorList>
            <person name="Roh S.W."/>
        </authorList>
    </citation>
    <scope>NUCLEOTIDE SEQUENCE [LARGE SCALE GENOMIC DNA]</scope>
    <source>
        <strain evidence="9 10">CBA3103</strain>
    </source>
</reference>
<dbReference type="GO" id="GO:0009246">
    <property type="term" value="P:enterobacterial common antigen biosynthetic process"/>
    <property type="evidence" value="ECO:0007669"/>
    <property type="project" value="TreeGrafter"/>
</dbReference>
<dbReference type="Proteomes" id="UP000386847">
    <property type="component" value="Chromosome"/>
</dbReference>
<feature type="transmembrane region" description="Helical" evidence="7">
    <location>
        <begin position="266"/>
        <end position="286"/>
    </location>
</feature>
<keyword evidence="3" id="KW-1003">Cell membrane</keyword>
<keyword evidence="4 7" id="KW-0812">Transmembrane</keyword>
<dbReference type="PANTHER" id="PTHR40074:SF2">
    <property type="entry name" value="O-ACETYLTRANSFERASE WECH"/>
    <property type="match status" value="1"/>
</dbReference>
<feature type="transmembrane region" description="Helical" evidence="7">
    <location>
        <begin position="73"/>
        <end position="90"/>
    </location>
</feature>
<name>A0A5Q2FAF9_9ACTN</name>
<dbReference type="GO" id="GO:0016413">
    <property type="term" value="F:O-acetyltransferase activity"/>
    <property type="evidence" value="ECO:0007669"/>
    <property type="project" value="TreeGrafter"/>
</dbReference>
<evidence type="ECO:0000256" key="2">
    <source>
        <dbReference type="ARBA" id="ARBA00007400"/>
    </source>
</evidence>
<evidence type="ECO:0000256" key="3">
    <source>
        <dbReference type="ARBA" id="ARBA00022475"/>
    </source>
</evidence>
<evidence type="ECO:0000256" key="6">
    <source>
        <dbReference type="ARBA" id="ARBA00023136"/>
    </source>
</evidence>
<dbReference type="Pfam" id="PF01757">
    <property type="entry name" value="Acyl_transf_3"/>
    <property type="match status" value="1"/>
</dbReference>
<accession>A0A5Q2FAF9</accession>
<dbReference type="AlphaFoldDB" id="A0A5Q2FAF9"/>
<dbReference type="KEGG" id="rain:Rai3103_09670"/>
<keyword evidence="9" id="KW-0808">Transferase</keyword>
<dbReference type="PANTHER" id="PTHR40074">
    <property type="entry name" value="O-ACETYLTRANSFERASE WECH"/>
    <property type="match status" value="1"/>
</dbReference>
<comment type="similarity">
    <text evidence="2">Belongs to the acyltransferase 3 family.</text>
</comment>
<proteinExistence type="inferred from homology"/>
<feature type="transmembrane region" description="Helical" evidence="7">
    <location>
        <begin position="7"/>
        <end position="24"/>
    </location>
</feature>
<feature type="transmembrane region" description="Helical" evidence="7">
    <location>
        <begin position="239"/>
        <end position="260"/>
    </location>
</feature>
<dbReference type="RefSeq" id="WP_153572432.1">
    <property type="nucleotide sequence ID" value="NZ_CP045725.1"/>
</dbReference>
<comment type="subcellular location">
    <subcellularLocation>
        <location evidence="1">Cell membrane</location>
        <topology evidence="1">Multi-pass membrane protein</topology>
    </subcellularLocation>
</comment>
<evidence type="ECO:0000256" key="5">
    <source>
        <dbReference type="ARBA" id="ARBA00022989"/>
    </source>
</evidence>
<keyword evidence="6 7" id="KW-0472">Membrane</keyword>
<evidence type="ECO:0000259" key="8">
    <source>
        <dbReference type="Pfam" id="PF01757"/>
    </source>
</evidence>